<dbReference type="Proteomes" id="UP000823561">
    <property type="component" value="Chromosome 21"/>
</dbReference>
<feature type="compositionally biased region" description="Basic and acidic residues" evidence="1">
    <location>
        <begin position="86"/>
        <end position="98"/>
    </location>
</feature>
<protein>
    <submittedName>
        <fullName evidence="2">Uncharacterized protein</fullName>
    </submittedName>
</protein>
<feature type="compositionally biased region" description="Basic residues" evidence="1">
    <location>
        <begin position="47"/>
        <end position="57"/>
    </location>
</feature>
<comment type="caution">
    <text evidence="2">The sequence shown here is derived from an EMBL/GenBank/DDBJ whole genome shotgun (WGS) entry which is preliminary data.</text>
</comment>
<evidence type="ECO:0000313" key="3">
    <source>
        <dbReference type="Proteomes" id="UP000823561"/>
    </source>
</evidence>
<reference evidence="2" key="1">
    <citation type="submission" date="2020-10" db="EMBL/GenBank/DDBJ databases">
        <title>Chromosome-scale genome assembly of the Allis shad, Alosa alosa.</title>
        <authorList>
            <person name="Margot Z."/>
            <person name="Christophe K."/>
            <person name="Cabau C."/>
            <person name="Louis A."/>
            <person name="Berthelot C."/>
            <person name="Parey E."/>
            <person name="Roest Crollius H."/>
            <person name="Montfort J."/>
            <person name="Robinson-Rechavi M."/>
            <person name="Bucao C."/>
            <person name="Bouchez O."/>
            <person name="Gislard M."/>
            <person name="Lluch J."/>
            <person name="Milhes M."/>
            <person name="Lampietro C."/>
            <person name="Lopez Roques C."/>
            <person name="Donnadieu C."/>
            <person name="Braasch I."/>
            <person name="Desvignes T."/>
            <person name="Postlethwait J."/>
            <person name="Bobe J."/>
            <person name="Guiguen Y."/>
        </authorList>
    </citation>
    <scope>NUCLEOTIDE SEQUENCE</scope>
    <source>
        <strain evidence="2">M-15738</strain>
        <tissue evidence="2">Blood</tissue>
    </source>
</reference>
<keyword evidence="3" id="KW-1185">Reference proteome</keyword>
<accession>A0AAV6FMY9</accession>
<feature type="compositionally biased region" description="Basic and acidic residues" evidence="1">
    <location>
        <begin position="1"/>
        <end position="10"/>
    </location>
</feature>
<proteinExistence type="predicted"/>
<evidence type="ECO:0000313" key="2">
    <source>
        <dbReference type="EMBL" id="KAG5264179.1"/>
    </source>
</evidence>
<organism evidence="2 3">
    <name type="scientific">Alosa alosa</name>
    <name type="common">allis shad</name>
    <dbReference type="NCBI Taxonomy" id="278164"/>
    <lineage>
        <taxon>Eukaryota</taxon>
        <taxon>Metazoa</taxon>
        <taxon>Chordata</taxon>
        <taxon>Craniata</taxon>
        <taxon>Vertebrata</taxon>
        <taxon>Euteleostomi</taxon>
        <taxon>Actinopterygii</taxon>
        <taxon>Neopterygii</taxon>
        <taxon>Teleostei</taxon>
        <taxon>Clupei</taxon>
        <taxon>Clupeiformes</taxon>
        <taxon>Clupeoidei</taxon>
        <taxon>Clupeidae</taxon>
        <taxon>Alosa</taxon>
    </lineage>
</organism>
<feature type="region of interest" description="Disordered" evidence="1">
    <location>
        <begin position="1"/>
        <end position="98"/>
    </location>
</feature>
<name>A0AAV6FMY9_9TELE</name>
<dbReference type="AlphaFoldDB" id="A0AAV6FMY9"/>
<evidence type="ECO:0000256" key="1">
    <source>
        <dbReference type="SAM" id="MobiDB-lite"/>
    </source>
</evidence>
<dbReference type="EMBL" id="JADWDJ010000021">
    <property type="protein sequence ID" value="KAG5264179.1"/>
    <property type="molecule type" value="Genomic_DNA"/>
</dbReference>
<sequence>MLHSAQDHMQYRARTHRSTLRPAPHPPVTSHCCTEQRPGGRLSLSHTHTHTHTHSRPQSHQTGGICCNRADHAGSVPSSLGCTRTTESKTHTHTHDCV</sequence>
<gene>
    <name evidence="2" type="ORF">AALO_G00273040</name>
</gene>